<proteinExistence type="predicted"/>
<dbReference type="Proteomes" id="UP000244929">
    <property type="component" value="Chromosome"/>
</dbReference>
<accession>A0A2S1R123</accession>
<evidence type="ECO:0000313" key="3">
    <source>
        <dbReference type="Proteomes" id="UP000244929"/>
    </source>
</evidence>
<dbReference type="EMBL" id="CP029186">
    <property type="protein sequence ID" value="AWH86279.1"/>
    <property type="molecule type" value="Genomic_DNA"/>
</dbReference>
<keyword evidence="3" id="KW-1185">Reference proteome</keyword>
<evidence type="ECO:0000256" key="1">
    <source>
        <dbReference type="SAM" id="MobiDB-lite"/>
    </source>
</evidence>
<dbReference type="KEGG" id="falb:HYN59_14690"/>
<name>A0A2S1R123_9FLAO</name>
<evidence type="ECO:0000313" key="2">
    <source>
        <dbReference type="EMBL" id="AWH86279.1"/>
    </source>
</evidence>
<reference evidence="2 3" key="1">
    <citation type="submission" date="2018-04" db="EMBL/GenBank/DDBJ databases">
        <title>Genome sequencing of Flavobacterium sp. HYN0059.</title>
        <authorList>
            <person name="Yi H."/>
            <person name="Baek C."/>
        </authorList>
    </citation>
    <scope>NUCLEOTIDE SEQUENCE [LARGE SCALE GENOMIC DNA]</scope>
    <source>
        <strain evidence="2 3">HYN0059</strain>
    </source>
</reference>
<protein>
    <submittedName>
        <fullName evidence="2">Conjugal transfer protein TraD</fullName>
    </submittedName>
</protein>
<dbReference type="AlphaFoldDB" id="A0A2S1R123"/>
<feature type="region of interest" description="Disordered" evidence="1">
    <location>
        <begin position="47"/>
        <end position="95"/>
    </location>
</feature>
<sequence>MRVEYIMMLGLLVIIALLLHERHTAGARNAKGDEGEAPELPDIMGKTKSQRHAAQMDDTPGQPGKGDREADNFTSEQYGNPVEGESLQEGPERARGTIPDLEEEEEELMAYGLQGSAGGFATGVTFEELSAAGMAIAGQGPAASFTEAEATVRKIDGTDLLTLLENALGDSSRKLAILLDRSPGPDPGPHILRNDDDGDFRIGDFL</sequence>
<gene>
    <name evidence="2" type="ORF">HYN59_14690</name>
</gene>
<organism evidence="2 3">
    <name type="scientific">Flavobacterium album</name>
    <dbReference type="NCBI Taxonomy" id="2175091"/>
    <lineage>
        <taxon>Bacteria</taxon>
        <taxon>Pseudomonadati</taxon>
        <taxon>Bacteroidota</taxon>
        <taxon>Flavobacteriia</taxon>
        <taxon>Flavobacteriales</taxon>
        <taxon>Flavobacteriaceae</taxon>
        <taxon>Flavobacterium</taxon>
    </lineage>
</organism>